<sequence length="156" mass="17013">MCRQHTKTFLCVCPHRNDPSRCPHAAYLRVRAEAVVDEPLADGGWYTRSSPQAGQRHTAWEAYAVAWEHCTAYRVKHFDRRTGLVAEGFEAECKETARGAGAAGGTAGAGDQKKELKTVYVFGLCQGCMGGHQEGHVDGEGEKKKEADGKKGEVSF</sequence>
<dbReference type="EMBL" id="OUUZ01000009">
    <property type="protein sequence ID" value="SPQ22683.1"/>
    <property type="molecule type" value="Genomic_DNA"/>
</dbReference>
<organism evidence="2 3">
    <name type="scientific">Thermothielavioides terrestris</name>
    <dbReference type="NCBI Taxonomy" id="2587410"/>
    <lineage>
        <taxon>Eukaryota</taxon>
        <taxon>Fungi</taxon>
        <taxon>Dikarya</taxon>
        <taxon>Ascomycota</taxon>
        <taxon>Pezizomycotina</taxon>
        <taxon>Sordariomycetes</taxon>
        <taxon>Sordariomycetidae</taxon>
        <taxon>Sordariales</taxon>
        <taxon>Chaetomiaceae</taxon>
        <taxon>Thermothielavioides</taxon>
    </lineage>
</organism>
<name>A0A446BJM1_9PEZI</name>
<dbReference type="Proteomes" id="UP000289323">
    <property type="component" value="Unassembled WGS sequence"/>
</dbReference>
<evidence type="ECO:0000256" key="1">
    <source>
        <dbReference type="SAM" id="MobiDB-lite"/>
    </source>
</evidence>
<evidence type="ECO:0000313" key="2">
    <source>
        <dbReference type="EMBL" id="SPQ22683.1"/>
    </source>
</evidence>
<accession>A0A446BJM1</accession>
<dbReference type="AlphaFoldDB" id="A0A446BJM1"/>
<evidence type="ECO:0000313" key="3">
    <source>
        <dbReference type="Proteomes" id="UP000289323"/>
    </source>
</evidence>
<feature type="region of interest" description="Disordered" evidence="1">
    <location>
        <begin position="133"/>
        <end position="156"/>
    </location>
</feature>
<proteinExistence type="predicted"/>
<protein>
    <submittedName>
        <fullName evidence="2">153191a1-f756-40da-9eed-2876b27b4b83</fullName>
    </submittedName>
</protein>
<gene>
    <name evidence="2" type="ORF">TT172_LOCUS5102</name>
</gene>
<reference evidence="2 3" key="1">
    <citation type="submission" date="2018-04" db="EMBL/GenBank/DDBJ databases">
        <authorList>
            <person name="Huttner S."/>
            <person name="Dainat J."/>
        </authorList>
    </citation>
    <scope>NUCLEOTIDE SEQUENCE [LARGE SCALE GENOMIC DNA]</scope>
</reference>